<dbReference type="PROSITE" id="PS01124">
    <property type="entry name" value="HTH_ARAC_FAMILY_2"/>
    <property type="match status" value="1"/>
</dbReference>
<name>A0ABT3PI06_9BACT</name>
<evidence type="ECO:0000313" key="5">
    <source>
        <dbReference type="EMBL" id="MCW9705561.1"/>
    </source>
</evidence>
<gene>
    <name evidence="5" type="ORF">J6I44_01780</name>
</gene>
<dbReference type="InterPro" id="IPR018062">
    <property type="entry name" value="HTH_AraC-typ_CS"/>
</dbReference>
<dbReference type="PANTHER" id="PTHR43280:SF2">
    <property type="entry name" value="HTH-TYPE TRANSCRIPTIONAL REGULATOR EXSA"/>
    <property type="match status" value="1"/>
</dbReference>
<dbReference type="SUPFAM" id="SSF51215">
    <property type="entry name" value="Regulatory protein AraC"/>
    <property type="match status" value="1"/>
</dbReference>
<accession>A0ABT3PI06</accession>
<protein>
    <submittedName>
        <fullName evidence="5">Helix-turn-helix domain-containing protein</fullName>
    </submittedName>
</protein>
<dbReference type="InterPro" id="IPR009057">
    <property type="entry name" value="Homeodomain-like_sf"/>
</dbReference>
<dbReference type="SMART" id="SM00342">
    <property type="entry name" value="HTH_ARAC"/>
    <property type="match status" value="1"/>
</dbReference>
<dbReference type="Pfam" id="PF12833">
    <property type="entry name" value="HTH_18"/>
    <property type="match status" value="1"/>
</dbReference>
<keyword evidence="3" id="KW-0804">Transcription</keyword>
<dbReference type="InterPro" id="IPR018060">
    <property type="entry name" value="HTH_AraC"/>
</dbReference>
<dbReference type="SUPFAM" id="SSF46689">
    <property type="entry name" value="Homeodomain-like"/>
    <property type="match status" value="1"/>
</dbReference>
<keyword evidence="2" id="KW-0238">DNA-binding</keyword>
<dbReference type="EMBL" id="JAGGJA010000001">
    <property type="protein sequence ID" value="MCW9705561.1"/>
    <property type="molecule type" value="Genomic_DNA"/>
</dbReference>
<comment type="caution">
    <text evidence="5">The sequence shown here is derived from an EMBL/GenBank/DDBJ whole genome shotgun (WGS) entry which is preliminary data.</text>
</comment>
<dbReference type="Gene3D" id="1.10.10.60">
    <property type="entry name" value="Homeodomain-like"/>
    <property type="match status" value="2"/>
</dbReference>
<organism evidence="5 6">
    <name type="scientific">Fodinibius salsisoli</name>
    <dbReference type="NCBI Taxonomy" id="2820877"/>
    <lineage>
        <taxon>Bacteria</taxon>
        <taxon>Pseudomonadati</taxon>
        <taxon>Balneolota</taxon>
        <taxon>Balneolia</taxon>
        <taxon>Balneolales</taxon>
        <taxon>Balneolaceae</taxon>
        <taxon>Fodinibius</taxon>
    </lineage>
</organism>
<dbReference type="PROSITE" id="PS00041">
    <property type="entry name" value="HTH_ARAC_FAMILY_1"/>
    <property type="match status" value="1"/>
</dbReference>
<keyword evidence="1" id="KW-0805">Transcription regulation</keyword>
<proteinExistence type="predicted"/>
<sequence length="278" mass="32203">MKRVIFQPVKIESYKTDYIECPPQSNAFFELVFVETGSGSRTVGNYSIPFEAGDLFLHLPSEKNAITLNEYSVLHFIKLQKAFFDKNRQDVLEITEWFSNIEFILSGNHHQKPNIITIDKDRDTIQSLFDVILDEEDRSGKFSSLNLKALLFTLLNIVARNILNEQSTNQQAQEKSDKSTDLLNYINYHILDSDKMSVTHLSEQFAISPNYFSEYFRKNFGTSFKQYVLTYKLKLAESKLKYTNLTISEIAAQLGFTDVSHLNKTFQKYQDRLPSEIV</sequence>
<evidence type="ECO:0000259" key="4">
    <source>
        <dbReference type="PROSITE" id="PS01124"/>
    </source>
</evidence>
<reference evidence="5 6" key="1">
    <citation type="submission" date="2021-03" db="EMBL/GenBank/DDBJ databases">
        <title>Aliifodinibius sp. nov., a new bacterium isolated from saline soil.</title>
        <authorList>
            <person name="Galisteo C."/>
            <person name="De La Haba R."/>
            <person name="Sanchez-Porro C."/>
            <person name="Ventosa A."/>
        </authorList>
    </citation>
    <scope>NUCLEOTIDE SEQUENCE [LARGE SCALE GENOMIC DNA]</scope>
    <source>
        <strain evidence="5 6">1BSP15-2V2</strain>
    </source>
</reference>
<feature type="domain" description="HTH araC/xylS-type" evidence="4">
    <location>
        <begin position="180"/>
        <end position="278"/>
    </location>
</feature>
<evidence type="ECO:0000256" key="3">
    <source>
        <dbReference type="ARBA" id="ARBA00023163"/>
    </source>
</evidence>
<dbReference type="InterPro" id="IPR037923">
    <property type="entry name" value="HTH-like"/>
</dbReference>
<dbReference type="Proteomes" id="UP001207918">
    <property type="component" value="Unassembled WGS sequence"/>
</dbReference>
<evidence type="ECO:0000313" key="6">
    <source>
        <dbReference type="Proteomes" id="UP001207918"/>
    </source>
</evidence>
<dbReference type="PANTHER" id="PTHR43280">
    <property type="entry name" value="ARAC-FAMILY TRANSCRIPTIONAL REGULATOR"/>
    <property type="match status" value="1"/>
</dbReference>
<dbReference type="RefSeq" id="WP_265764225.1">
    <property type="nucleotide sequence ID" value="NZ_JAGGJA010000001.1"/>
</dbReference>
<evidence type="ECO:0000256" key="1">
    <source>
        <dbReference type="ARBA" id="ARBA00023015"/>
    </source>
</evidence>
<keyword evidence="6" id="KW-1185">Reference proteome</keyword>
<evidence type="ECO:0000256" key="2">
    <source>
        <dbReference type="ARBA" id="ARBA00023125"/>
    </source>
</evidence>